<dbReference type="PANTHER" id="PTHR45789">
    <property type="entry name" value="FI18025P1"/>
    <property type="match status" value="1"/>
</dbReference>
<dbReference type="SMART" id="SM00398">
    <property type="entry name" value="HMG"/>
    <property type="match status" value="1"/>
</dbReference>
<dbReference type="Pfam" id="PF00505">
    <property type="entry name" value="HMG_box"/>
    <property type="match status" value="1"/>
</dbReference>
<accession>K5USX5</accession>
<feature type="region of interest" description="Disordered" evidence="4">
    <location>
        <begin position="263"/>
        <end position="293"/>
    </location>
</feature>
<keyword evidence="7" id="KW-1185">Reference proteome</keyword>
<keyword evidence="2 3" id="KW-0539">Nucleus</keyword>
<dbReference type="PANTHER" id="PTHR45789:SF2">
    <property type="entry name" value="FI18025P1"/>
    <property type="match status" value="1"/>
</dbReference>
<feature type="DNA-binding region" description="HMG box" evidence="3">
    <location>
        <begin position="154"/>
        <end position="223"/>
    </location>
</feature>
<evidence type="ECO:0000256" key="1">
    <source>
        <dbReference type="ARBA" id="ARBA00023125"/>
    </source>
</evidence>
<dbReference type="KEGG" id="pco:PHACADRAFT_30138"/>
<dbReference type="Gene3D" id="1.10.30.10">
    <property type="entry name" value="High mobility group box domain"/>
    <property type="match status" value="1"/>
</dbReference>
<dbReference type="GeneID" id="18919622"/>
<feature type="region of interest" description="Disordered" evidence="4">
    <location>
        <begin position="54"/>
        <end position="157"/>
    </location>
</feature>
<dbReference type="CDD" id="cd01389">
    <property type="entry name" value="HMG-box_ROX1-like"/>
    <property type="match status" value="1"/>
</dbReference>
<evidence type="ECO:0000313" key="7">
    <source>
        <dbReference type="Proteomes" id="UP000008370"/>
    </source>
</evidence>
<feature type="domain" description="HMG box" evidence="5">
    <location>
        <begin position="154"/>
        <end position="223"/>
    </location>
</feature>
<gene>
    <name evidence="6" type="ORF">PHACADRAFT_30138</name>
</gene>
<evidence type="ECO:0000256" key="2">
    <source>
        <dbReference type="ARBA" id="ARBA00023242"/>
    </source>
</evidence>
<dbReference type="InterPro" id="IPR036910">
    <property type="entry name" value="HMG_box_dom_sf"/>
</dbReference>
<dbReference type="GO" id="GO:0005634">
    <property type="term" value="C:nucleus"/>
    <property type="evidence" value="ECO:0007669"/>
    <property type="project" value="UniProtKB-UniRule"/>
</dbReference>
<dbReference type="OrthoDB" id="6247875at2759"/>
<evidence type="ECO:0000256" key="4">
    <source>
        <dbReference type="SAM" id="MobiDB-lite"/>
    </source>
</evidence>
<dbReference type="PROSITE" id="PS50118">
    <property type="entry name" value="HMG_BOX_2"/>
    <property type="match status" value="1"/>
</dbReference>
<dbReference type="AlphaFoldDB" id="K5USX5"/>
<dbReference type="InterPro" id="IPR009071">
    <property type="entry name" value="HMG_box_dom"/>
</dbReference>
<name>K5USX5_PHACS</name>
<keyword evidence="1 3" id="KW-0238">DNA-binding</keyword>
<dbReference type="RefSeq" id="XP_007397609.1">
    <property type="nucleotide sequence ID" value="XM_007397547.1"/>
</dbReference>
<sequence length="293" mass="32207">MKPAKNDAQVFASALTCDDHPHEDESMLSSANALRAVLHVVEDLVPRTITLFCLDPNPVPSATQSVPPQRARASKQPSSPKGKRRSAASEEQDTNTVVFAPTLTPGTFFDPPAPEDRTAPAESLLFPDLDREESPAPTRSGRGGHAKKKPEDHVPRPPNSFILFRSAFIWNQHVSATVETNHSTLSAIIGCTWKGLPKNKKAFWHRKAKEALEEHERKFPGYTFRPLHNKGKRLQGHIAEFDRNHIPEIVTSFEAPITTGSFRLSSSASLPENASSPSLSDEASEKKTHTTSS</sequence>
<evidence type="ECO:0000259" key="5">
    <source>
        <dbReference type="PROSITE" id="PS50118"/>
    </source>
</evidence>
<protein>
    <recommendedName>
        <fullName evidence="5">HMG box domain-containing protein</fullName>
    </recommendedName>
</protein>
<dbReference type="HOGENOM" id="CLU_950311_0_0_1"/>
<dbReference type="GO" id="GO:0000978">
    <property type="term" value="F:RNA polymerase II cis-regulatory region sequence-specific DNA binding"/>
    <property type="evidence" value="ECO:0007669"/>
    <property type="project" value="TreeGrafter"/>
</dbReference>
<proteinExistence type="predicted"/>
<dbReference type="InterPro" id="IPR051356">
    <property type="entry name" value="SOX/SOX-like_TF"/>
</dbReference>
<dbReference type="Proteomes" id="UP000008370">
    <property type="component" value="Unassembled WGS sequence"/>
</dbReference>
<evidence type="ECO:0000313" key="6">
    <source>
        <dbReference type="EMBL" id="EKM53046.1"/>
    </source>
</evidence>
<feature type="compositionally biased region" description="Low complexity" evidence="4">
    <location>
        <begin position="264"/>
        <end position="280"/>
    </location>
</feature>
<dbReference type="InParanoid" id="K5USX5"/>
<dbReference type="EMBL" id="JH930474">
    <property type="protein sequence ID" value="EKM53046.1"/>
    <property type="molecule type" value="Genomic_DNA"/>
</dbReference>
<dbReference type="SUPFAM" id="SSF47095">
    <property type="entry name" value="HMG-box"/>
    <property type="match status" value="1"/>
</dbReference>
<evidence type="ECO:0000256" key="3">
    <source>
        <dbReference type="PROSITE-ProRule" id="PRU00267"/>
    </source>
</evidence>
<reference evidence="6 7" key="1">
    <citation type="journal article" date="2012" name="BMC Genomics">
        <title>Comparative genomics of the white-rot fungi, Phanerochaete carnosa and P. chrysosporium, to elucidate the genetic basis of the distinct wood types they colonize.</title>
        <authorList>
            <person name="Suzuki H."/>
            <person name="MacDonald J."/>
            <person name="Syed K."/>
            <person name="Salamov A."/>
            <person name="Hori C."/>
            <person name="Aerts A."/>
            <person name="Henrissat B."/>
            <person name="Wiebenga A."/>
            <person name="vanKuyk P.A."/>
            <person name="Barry K."/>
            <person name="Lindquist E."/>
            <person name="LaButti K."/>
            <person name="Lapidus A."/>
            <person name="Lucas S."/>
            <person name="Coutinho P."/>
            <person name="Gong Y."/>
            <person name="Samejima M."/>
            <person name="Mahadevan R."/>
            <person name="Abou-Zaid M."/>
            <person name="de Vries R.P."/>
            <person name="Igarashi K."/>
            <person name="Yadav J.S."/>
            <person name="Grigoriev I.V."/>
            <person name="Master E.R."/>
        </authorList>
    </citation>
    <scope>NUCLEOTIDE SEQUENCE [LARGE SCALE GENOMIC DNA]</scope>
    <source>
        <strain evidence="6 7">HHB-10118-sp</strain>
    </source>
</reference>
<organism evidence="6 7">
    <name type="scientific">Phanerochaete carnosa (strain HHB-10118-sp)</name>
    <name type="common">White-rot fungus</name>
    <name type="synonym">Peniophora carnosa</name>
    <dbReference type="NCBI Taxonomy" id="650164"/>
    <lineage>
        <taxon>Eukaryota</taxon>
        <taxon>Fungi</taxon>
        <taxon>Dikarya</taxon>
        <taxon>Basidiomycota</taxon>
        <taxon>Agaricomycotina</taxon>
        <taxon>Agaricomycetes</taxon>
        <taxon>Polyporales</taxon>
        <taxon>Phanerochaetaceae</taxon>
        <taxon>Phanerochaete</taxon>
    </lineage>
</organism>
<dbReference type="GO" id="GO:0000981">
    <property type="term" value="F:DNA-binding transcription factor activity, RNA polymerase II-specific"/>
    <property type="evidence" value="ECO:0007669"/>
    <property type="project" value="TreeGrafter"/>
</dbReference>
<feature type="compositionally biased region" description="Basic and acidic residues" evidence="4">
    <location>
        <begin position="283"/>
        <end position="293"/>
    </location>
</feature>